<evidence type="ECO:0000256" key="1">
    <source>
        <dbReference type="SAM" id="Phobius"/>
    </source>
</evidence>
<proteinExistence type="predicted"/>
<accession>A0A0G1ZLK8</accession>
<protein>
    <submittedName>
        <fullName evidence="2">Uncharacterized protein</fullName>
    </submittedName>
</protein>
<evidence type="ECO:0000313" key="2">
    <source>
        <dbReference type="EMBL" id="KKW28952.1"/>
    </source>
</evidence>
<keyword evidence="1" id="KW-0472">Membrane</keyword>
<comment type="caution">
    <text evidence="2">The sequence shown here is derived from an EMBL/GenBank/DDBJ whole genome shotgun (WGS) entry which is preliminary data.</text>
</comment>
<dbReference type="EMBL" id="LCRD01000057">
    <property type="protein sequence ID" value="KKW28952.1"/>
    <property type="molecule type" value="Genomic_DNA"/>
</dbReference>
<feature type="transmembrane region" description="Helical" evidence="1">
    <location>
        <begin position="35"/>
        <end position="56"/>
    </location>
</feature>
<gene>
    <name evidence="2" type="ORF">UY72_C0057G0006</name>
</gene>
<evidence type="ECO:0000313" key="3">
    <source>
        <dbReference type="Proteomes" id="UP000034846"/>
    </source>
</evidence>
<keyword evidence="1" id="KW-1133">Transmembrane helix</keyword>
<reference evidence="2 3" key="1">
    <citation type="journal article" date="2015" name="Nature">
        <title>rRNA introns, odd ribosomes, and small enigmatic genomes across a large radiation of phyla.</title>
        <authorList>
            <person name="Brown C.T."/>
            <person name="Hug L.A."/>
            <person name="Thomas B.C."/>
            <person name="Sharon I."/>
            <person name="Castelle C.J."/>
            <person name="Singh A."/>
            <person name="Wilkins M.J."/>
            <person name="Williams K.H."/>
            <person name="Banfield J.F."/>
        </authorList>
    </citation>
    <scope>NUCLEOTIDE SEQUENCE [LARGE SCALE GENOMIC DNA]</scope>
</reference>
<dbReference type="Proteomes" id="UP000034846">
    <property type="component" value="Unassembled WGS sequence"/>
</dbReference>
<sequence>MPVPFKKLPADWQAFIADQSADIVHLKEAKDELTVALGCTAALLFALLGYLLYGYVRRMRGAPRKHPRSTAAVVDEAIAQPGAVALVKMLNNILAKTGSVAWKSDPTQGVATFGGRHVLISSAIGAVTAPTSPAFHERVIEDVARGNGIALRVVEPDEAVAHFRVVAMTGAEFVAWVGSHEAPDPIR</sequence>
<name>A0A0G1ZLK8_9BACT</name>
<dbReference type="AlphaFoldDB" id="A0A0G1ZLK8"/>
<organism evidence="2 3">
    <name type="scientific">Candidatus Uhrbacteria bacterium GW2011_GWD2_52_7</name>
    <dbReference type="NCBI Taxonomy" id="1618989"/>
    <lineage>
        <taxon>Bacteria</taxon>
        <taxon>Candidatus Uhriibacteriota</taxon>
    </lineage>
</organism>
<keyword evidence="1" id="KW-0812">Transmembrane</keyword>